<dbReference type="EC" id="3.4.21.89" evidence="3"/>
<comment type="caution">
    <text evidence="5">The sequence shown here is derived from an EMBL/GenBank/DDBJ whole genome shotgun (WGS) entry which is preliminary data.</text>
</comment>
<gene>
    <name evidence="5" type="primary">spsB_1</name>
    <name evidence="5" type="ORF">LMG032447_00865</name>
</gene>
<evidence type="ECO:0000259" key="4">
    <source>
        <dbReference type="Pfam" id="PF10502"/>
    </source>
</evidence>
<keyword evidence="6" id="KW-1185">Reference proteome</keyword>
<reference evidence="5" key="1">
    <citation type="submission" date="2022-03" db="EMBL/GenBank/DDBJ databases">
        <authorList>
            <person name="Hettiarachchi G."/>
        </authorList>
    </citation>
    <scope>NUCLEOTIDE SEQUENCE</scope>
    <source>
        <strain evidence="5">LMG 32447</strain>
    </source>
</reference>
<organism evidence="5 6">
    <name type="scientific">Convivina praedatoris</name>
    <dbReference type="NCBI Taxonomy" id="2880963"/>
    <lineage>
        <taxon>Bacteria</taxon>
        <taxon>Bacillati</taxon>
        <taxon>Bacillota</taxon>
        <taxon>Bacilli</taxon>
        <taxon>Lactobacillales</taxon>
        <taxon>Lactobacillaceae</taxon>
        <taxon>Convivina</taxon>
    </lineage>
</organism>
<evidence type="ECO:0000256" key="1">
    <source>
        <dbReference type="ARBA" id="ARBA00004401"/>
    </source>
</evidence>
<dbReference type="CDD" id="cd06530">
    <property type="entry name" value="S26_SPase_I"/>
    <property type="match status" value="1"/>
</dbReference>
<keyword evidence="3 5" id="KW-0378">Hydrolase</keyword>
<comment type="subcellular location">
    <subcellularLocation>
        <location evidence="1">Cell membrane</location>
        <topology evidence="1">Single-pass type II membrane protein</topology>
    </subcellularLocation>
    <subcellularLocation>
        <location evidence="3">Membrane</location>
        <topology evidence="3">Single-pass type II membrane protein</topology>
    </subcellularLocation>
</comment>
<feature type="domain" description="Peptidase S26" evidence="4">
    <location>
        <begin position="17"/>
        <end position="191"/>
    </location>
</feature>
<dbReference type="PANTHER" id="PTHR43390:SF1">
    <property type="entry name" value="CHLOROPLAST PROCESSING PEPTIDASE"/>
    <property type="match status" value="1"/>
</dbReference>
<protein>
    <recommendedName>
        <fullName evidence="3">Signal peptidase I</fullName>
        <ecNumber evidence="3">3.4.21.89</ecNumber>
    </recommendedName>
</protein>
<dbReference type="InterPro" id="IPR000223">
    <property type="entry name" value="Pept_S26A_signal_pept_1"/>
</dbReference>
<keyword evidence="3" id="KW-0645">Protease</keyword>
<evidence type="ECO:0000313" key="6">
    <source>
        <dbReference type="Proteomes" id="UP000838102"/>
    </source>
</evidence>
<dbReference type="RefSeq" id="WP_248706273.1">
    <property type="nucleotide sequence ID" value="NZ_CAKOET010000003.1"/>
</dbReference>
<dbReference type="Pfam" id="PF10502">
    <property type="entry name" value="Peptidase_S26"/>
    <property type="match status" value="1"/>
</dbReference>
<dbReference type="NCBIfam" id="TIGR02227">
    <property type="entry name" value="sigpep_I_bact"/>
    <property type="match status" value="1"/>
</dbReference>
<dbReference type="Proteomes" id="UP000838102">
    <property type="component" value="Unassembled WGS sequence"/>
</dbReference>
<comment type="catalytic activity">
    <reaction evidence="3">
        <text>Cleavage of hydrophobic, N-terminal signal or leader sequences from secreted and periplasmic proteins.</text>
        <dbReference type="EC" id="3.4.21.89"/>
    </reaction>
</comment>
<dbReference type="InterPro" id="IPR036286">
    <property type="entry name" value="LexA/Signal_pep-like_sf"/>
</dbReference>
<evidence type="ECO:0000256" key="2">
    <source>
        <dbReference type="ARBA" id="ARBA00009370"/>
    </source>
</evidence>
<evidence type="ECO:0000256" key="3">
    <source>
        <dbReference type="RuleBase" id="RU362042"/>
    </source>
</evidence>
<proteinExistence type="inferred from homology"/>
<dbReference type="Gene3D" id="2.10.109.10">
    <property type="entry name" value="Umud Fragment, subunit A"/>
    <property type="match status" value="1"/>
</dbReference>
<sequence length="194" mass="21891">MEKVKKIWPSIVKFTKQYLLLILAALVVGWLIHRFIFTASLVQGNAMAPTLKNHQYVFINRLTKIQRGDLVNFAARGIDARQGKANNYVQRVIGLPGDTVAYHQGALYVNQKLVPQTYLSSQEKGSGTELIFGDPWDLKTLSESSLWKSGDRHQERVPAGKYFVLGDKRSQSNDSRYFGFVAQKDIRGKVVGTF</sequence>
<comment type="similarity">
    <text evidence="2 3">Belongs to the peptidase S26 family.</text>
</comment>
<dbReference type="SUPFAM" id="SSF51306">
    <property type="entry name" value="LexA/Signal peptidase"/>
    <property type="match status" value="1"/>
</dbReference>
<dbReference type="EMBL" id="CAKOEU010000003">
    <property type="protein sequence ID" value="CAH1854420.1"/>
    <property type="molecule type" value="Genomic_DNA"/>
</dbReference>
<dbReference type="GO" id="GO:0009003">
    <property type="term" value="F:signal peptidase activity"/>
    <property type="evidence" value="ECO:0007669"/>
    <property type="project" value="UniProtKB-EC"/>
</dbReference>
<dbReference type="InterPro" id="IPR019533">
    <property type="entry name" value="Peptidase_S26"/>
</dbReference>
<evidence type="ECO:0000313" key="5">
    <source>
        <dbReference type="EMBL" id="CAH1854420.1"/>
    </source>
</evidence>
<accession>A0ABM9D4H4</accession>
<name>A0ABM9D4H4_9LACO</name>
<dbReference type="PRINTS" id="PR00727">
    <property type="entry name" value="LEADERPTASE"/>
</dbReference>
<dbReference type="PANTHER" id="PTHR43390">
    <property type="entry name" value="SIGNAL PEPTIDASE I"/>
    <property type="match status" value="1"/>
</dbReference>